<organism evidence="2 3">
    <name type="scientific">Penicillium cf. viridicatum</name>
    <dbReference type="NCBI Taxonomy" id="2972119"/>
    <lineage>
        <taxon>Eukaryota</taxon>
        <taxon>Fungi</taxon>
        <taxon>Dikarya</taxon>
        <taxon>Ascomycota</taxon>
        <taxon>Pezizomycotina</taxon>
        <taxon>Eurotiomycetes</taxon>
        <taxon>Eurotiomycetidae</taxon>
        <taxon>Eurotiales</taxon>
        <taxon>Aspergillaceae</taxon>
        <taxon>Penicillium</taxon>
    </lineage>
</organism>
<reference evidence="2" key="1">
    <citation type="submission" date="2022-11" db="EMBL/GenBank/DDBJ databases">
        <authorList>
            <person name="Petersen C."/>
        </authorList>
    </citation>
    <scope>NUCLEOTIDE SEQUENCE</scope>
    <source>
        <strain evidence="2">IBT 20477</strain>
    </source>
</reference>
<evidence type="ECO:0000313" key="3">
    <source>
        <dbReference type="Proteomes" id="UP001150942"/>
    </source>
</evidence>
<feature type="compositionally biased region" description="Basic and acidic residues" evidence="1">
    <location>
        <begin position="40"/>
        <end position="53"/>
    </location>
</feature>
<proteinExistence type="predicted"/>
<evidence type="ECO:0008006" key="4">
    <source>
        <dbReference type="Google" id="ProtNLM"/>
    </source>
</evidence>
<feature type="compositionally biased region" description="Low complexity" evidence="1">
    <location>
        <begin position="207"/>
        <end position="217"/>
    </location>
</feature>
<feature type="compositionally biased region" description="Polar residues" evidence="1">
    <location>
        <begin position="121"/>
        <end position="130"/>
    </location>
</feature>
<accession>A0A9W9J3A3</accession>
<protein>
    <recommendedName>
        <fullName evidence="4">Solid-state culture expressed protein (Aos23)</fullName>
    </recommendedName>
</protein>
<name>A0A9W9J3A3_9EURO</name>
<feature type="compositionally biased region" description="Basic and acidic residues" evidence="1">
    <location>
        <begin position="182"/>
        <end position="206"/>
    </location>
</feature>
<sequence length="252" mass="26430">METVNKYVNAASTVIWGESNSPQAQQHGEEPISGVQGRGRVTDPYDAGNRDEQPGAIQSDVNTAPQHPIIGNKPQETEVTSITTPRAPTSISACTSVTPALSISGNPTEATEASESKENKPISSGSTEASGSKDDNDSSSNQEQRGTSQAEGGESSDAPRPARAHDVSKEALQGPQGPAPRPAEDFEKEYRGKKPAGKEDDIEKSSSSESSGKSNESPLSDKSEPSSHGSGKQGAMSKVKETVKKHIHHSSK</sequence>
<dbReference type="EMBL" id="JAPQKQ010000007">
    <property type="protein sequence ID" value="KAJ5186796.1"/>
    <property type="molecule type" value="Genomic_DNA"/>
</dbReference>
<dbReference type="AlphaFoldDB" id="A0A9W9J3A3"/>
<reference evidence="2" key="2">
    <citation type="journal article" date="2023" name="IMA Fungus">
        <title>Comparative genomic study of the Penicillium genus elucidates a diverse pangenome and 15 lateral gene transfer events.</title>
        <authorList>
            <person name="Petersen C."/>
            <person name="Sorensen T."/>
            <person name="Nielsen M.R."/>
            <person name="Sondergaard T.E."/>
            <person name="Sorensen J.L."/>
            <person name="Fitzpatrick D.A."/>
            <person name="Frisvad J.C."/>
            <person name="Nielsen K.L."/>
        </authorList>
    </citation>
    <scope>NUCLEOTIDE SEQUENCE</scope>
    <source>
        <strain evidence="2">IBT 20477</strain>
    </source>
</reference>
<feature type="compositionally biased region" description="Polar residues" evidence="1">
    <location>
        <begin position="77"/>
        <end position="113"/>
    </location>
</feature>
<evidence type="ECO:0000256" key="1">
    <source>
        <dbReference type="SAM" id="MobiDB-lite"/>
    </source>
</evidence>
<gene>
    <name evidence="2" type="ORF">N7449_009790</name>
</gene>
<comment type="caution">
    <text evidence="2">The sequence shown here is derived from an EMBL/GenBank/DDBJ whole genome shotgun (WGS) entry which is preliminary data.</text>
</comment>
<dbReference type="OrthoDB" id="5388207at2759"/>
<keyword evidence="3" id="KW-1185">Reference proteome</keyword>
<feature type="region of interest" description="Disordered" evidence="1">
    <location>
        <begin position="18"/>
        <end position="252"/>
    </location>
</feature>
<dbReference type="Proteomes" id="UP001150942">
    <property type="component" value="Unassembled WGS sequence"/>
</dbReference>
<evidence type="ECO:0000313" key="2">
    <source>
        <dbReference type="EMBL" id="KAJ5186796.1"/>
    </source>
</evidence>